<name>A0A2H0LYI5_9BACT</name>
<keyword evidence="2" id="KW-0862">Zinc</keyword>
<gene>
    <name evidence="3" type="ORF">COV72_07975</name>
</gene>
<evidence type="ECO:0000313" key="4">
    <source>
        <dbReference type="Proteomes" id="UP000229641"/>
    </source>
</evidence>
<feature type="non-terminal residue" evidence="3">
    <location>
        <position position="176"/>
    </location>
</feature>
<dbReference type="PANTHER" id="PTHR43808">
    <property type="entry name" value="ACETYLORNITHINE DEACETYLASE"/>
    <property type="match status" value="1"/>
</dbReference>
<dbReference type="GO" id="GO:0016787">
    <property type="term" value="F:hydrolase activity"/>
    <property type="evidence" value="ECO:0007669"/>
    <property type="project" value="UniProtKB-KW"/>
</dbReference>
<reference evidence="3 4" key="1">
    <citation type="submission" date="2017-09" db="EMBL/GenBank/DDBJ databases">
        <title>Depth-based differentiation of microbial function through sediment-hosted aquifers and enrichment of novel symbionts in the deep terrestrial subsurface.</title>
        <authorList>
            <person name="Probst A.J."/>
            <person name="Ladd B."/>
            <person name="Jarett J.K."/>
            <person name="Geller-Mcgrath D.E."/>
            <person name="Sieber C.M."/>
            <person name="Emerson J.B."/>
            <person name="Anantharaman K."/>
            <person name="Thomas B.C."/>
            <person name="Malmstrom R."/>
            <person name="Stieglmeier M."/>
            <person name="Klingl A."/>
            <person name="Woyke T."/>
            <person name="Ryan C.M."/>
            <person name="Banfield J.F."/>
        </authorList>
    </citation>
    <scope>NUCLEOTIDE SEQUENCE [LARGE SCALE GENOMIC DNA]</scope>
    <source>
        <strain evidence="3">CG11_big_fil_rev_8_21_14_0_20_42_13</strain>
    </source>
</reference>
<dbReference type="PANTHER" id="PTHR43808:SF8">
    <property type="entry name" value="PEPTIDASE M20 DIMERISATION DOMAIN-CONTAINING PROTEIN"/>
    <property type="match status" value="1"/>
</dbReference>
<dbReference type="PROSITE" id="PS00759">
    <property type="entry name" value="ARGE_DAPE_CPG2_2"/>
    <property type="match status" value="1"/>
</dbReference>
<evidence type="ECO:0000256" key="2">
    <source>
        <dbReference type="ARBA" id="ARBA00022833"/>
    </source>
</evidence>
<dbReference type="AlphaFoldDB" id="A0A2H0LYI5"/>
<dbReference type="EMBL" id="PCWA01000097">
    <property type="protein sequence ID" value="PIQ88555.1"/>
    <property type="molecule type" value="Genomic_DNA"/>
</dbReference>
<dbReference type="InterPro" id="IPR050072">
    <property type="entry name" value="Peptidase_M20A"/>
</dbReference>
<dbReference type="SUPFAM" id="SSF53187">
    <property type="entry name" value="Zn-dependent exopeptidases"/>
    <property type="match status" value="1"/>
</dbReference>
<accession>A0A2H0LYI5</accession>
<protein>
    <recommendedName>
        <fullName evidence="5">Peptidase M20</fullName>
    </recommendedName>
</protein>
<sequence>MIIKDRLVELTRDLIRINSENPTGNEAMIADFVGRRLRDAGLKVKTHEFKDKRVNVVSRLNGRLKKTVLISPHLDTVPAGSNWKYGAFKAQIFNGKIYGRGASDCKCNLAIAIEALVSLKEDNIKPGCDVLLAATADEEAGSKYGLIPLLKRKIINPDYAVILDSEELNIITTQKG</sequence>
<comment type="caution">
    <text evidence="3">The sequence shown here is derived from an EMBL/GenBank/DDBJ whole genome shotgun (WGS) entry which is preliminary data.</text>
</comment>
<dbReference type="InterPro" id="IPR002933">
    <property type="entry name" value="Peptidase_M20"/>
</dbReference>
<evidence type="ECO:0000313" key="3">
    <source>
        <dbReference type="EMBL" id="PIQ88555.1"/>
    </source>
</evidence>
<dbReference type="Gene3D" id="3.40.630.10">
    <property type="entry name" value="Zn peptidases"/>
    <property type="match status" value="1"/>
</dbReference>
<dbReference type="Pfam" id="PF01546">
    <property type="entry name" value="Peptidase_M20"/>
    <property type="match status" value="1"/>
</dbReference>
<evidence type="ECO:0008006" key="5">
    <source>
        <dbReference type="Google" id="ProtNLM"/>
    </source>
</evidence>
<evidence type="ECO:0000256" key="1">
    <source>
        <dbReference type="ARBA" id="ARBA00022801"/>
    </source>
</evidence>
<dbReference type="Proteomes" id="UP000229641">
    <property type="component" value="Unassembled WGS sequence"/>
</dbReference>
<proteinExistence type="predicted"/>
<keyword evidence="1" id="KW-0378">Hydrolase</keyword>
<dbReference type="InterPro" id="IPR001261">
    <property type="entry name" value="ArgE/DapE_CS"/>
</dbReference>
<organism evidence="3 4">
    <name type="scientific">Candidatus Ghiorseimicrobium undicola</name>
    <dbReference type="NCBI Taxonomy" id="1974746"/>
    <lineage>
        <taxon>Bacteria</taxon>
        <taxon>Pseudomonadati</taxon>
        <taxon>Candidatus Omnitrophota</taxon>
        <taxon>Candidatus Ghiorseimicrobium</taxon>
    </lineage>
</organism>